<dbReference type="Pfam" id="PF00535">
    <property type="entry name" value="Glycos_transf_2"/>
    <property type="match status" value="1"/>
</dbReference>
<evidence type="ECO:0000256" key="2">
    <source>
        <dbReference type="ARBA" id="ARBA00022475"/>
    </source>
</evidence>
<protein>
    <submittedName>
        <fullName evidence="11">Glycosyltransferase</fullName>
    </submittedName>
</protein>
<evidence type="ECO:0000256" key="4">
    <source>
        <dbReference type="ARBA" id="ARBA00022679"/>
    </source>
</evidence>
<dbReference type="GO" id="GO:0016757">
    <property type="term" value="F:glycosyltransferase activity"/>
    <property type="evidence" value="ECO:0007669"/>
    <property type="project" value="UniProtKB-KW"/>
</dbReference>
<name>A0A062XSB4_9BACT</name>
<evidence type="ECO:0000313" key="12">
    <source>
        <dbReference type="Proteomes" id="UP000027284"/>
    </source>
</evidence>
<keyword evidence="12" id="KW-1185">Reference proteome</keyword>
<proteinExistence type="inferred from homology"/>
<evidence type="ECO:0000256" key="7">
    <source>
        <dbReference type="ARBA" id="ARBA00023136"/>
    </source>
</evidence>
<dbReference type="GO" id="GO:0005886">
    <property type="term" value="C:plasma membrane"/>
    <property type="evidence" value="ECO:0007669"/>
    <property type="project" value="UniProtKB-SubCell"/>
</dbReference>
<dbReference type="PANTHER" id="PTHR48090:SF1">
    <property type="entry name" value="PROPHAGE BACTOPRENOL GLUCOSYL TRANSFERASE HOMOLOG"/>
    <property type="match status" value="1"/>
</dbReference>
<feature type="domain" description="Glycosyltransferase 2-like" evidence="10">
    <location>
        <begin position="6"/>
        <end position="167"/>
    </location>
</feature>
<evidence type="ECO:0000256" key="8">
    <source>
        <dbReference type="ARBA" id="ARBA00038152"/>
    </source>
</evidence>
<comment type="similarity">
    <text evidence="8">Belongs to the glycosyltransferase 2 family. GtrB subfamily.</text>
</comment>
<accession>A0A062XSB4</accession>
<keyword evidence="3" id="KW-0328">Glycosyltransferase</keyword>
<dbReference type="Gene3D" id="3.90.550.10">
    <property type="entry name" value="Spore Coat Polysaccharide Biosynthesis Protein SpsA, Chain A"/>
    <property type="match status" value="1"/>
</dbReference>
<keyword evidence="5 9" id="KW-0812">Transmembrane</keyword>
<keyword evidence="4 11" id="KW-0808">Transferase</keyword>
<dbReference type="InterPro" id="IPR001173">
    <property type="entry name" value="Glyco_trans_2-like"/>
</dbReference>
<dbReference type="Proteomes" id="UP000027284">
    <property type="component" value="Unassembled WGS sequence"/>
</dbReference>
<dbReference type="RefSeq" id="WP_200867127.1">
    <property type="nucleotide sequence ID" value="NZ_JMFG01000018.1"/>
</dbReference>
<keyword evidence="6 9" id="KW-1133">Transmembrane helix</keyword>
<dbReference type="STRING" id="1312852.EG19_03190"/>
<dbReference type="FunFam" id="3.90.550.10:FF:000079">
    <property type="entry name" value="Probable glycosyl transferase"/>
    <property type="match status" value="1"/>
</dbReference>
<feature type="transmembrane region" description="Helical" evidence="9">
    <location>
        <begin position="264"/>
        <end position="287"/>
    </location>
</feature>
<sequence>MSVELSVVVPVFNEEENLPELYRRLTAVLGTAASSWEILFVDDGSRDRSWEIIRGLAENDPRVRGLRFSRNFGHQMAFAAGLDHARGQAVVIMDADLQDPPELIPQLLAKHREGFEVVYAVRTARHGETFFKRLTAKLFYRLLARITSVQIPLDTGDFRLMGRRAVEAFRRLPERHRFTRGLVAWLGFPQTGVPYERAPRHAGTTKYPLRKMLRFAVDAITSFSHVPLQLATWLGFIVSGFAFFYILVVIALKFAGISWPGYTSIMAAILFLGGVQLVMVGLLGEYVGRIYDEVKHRPLYLVAEEAGSREQGSMRHTNR</sequence>
<dbReference type="AlphaFoldDB" id="A0A062XSB4"/>
<evidence type="ECO:0000256" key="5">
    <source>
        <dbReference type="ARBA" id="ARBA00022692"/>
    </source>
</evidence>
<feature type="transmembrane region" description="Helical" evidence="9">
    <location>
        <begin position="230"/>
        <end position="252"/>
    </location>
</feature>
<evidence type="ECO:0000313" key="11">
    <source>
        <dbReference type="EMBL" id="KDA53733.1"/>
    </source>
</evidence>
<organism evidence="11 12">
    <name type="scientific">Thermoanaerobaculum aquaticum</name>
    <dbReference type="NCBI Taxonomy" id="1312852"/>
    <lineage>
        <taxon>Bacteria</taxon>
        <taxon>Pseudomonadati</taxon>
        <taxon>Acidobacteriota</taxon>
        <taxon>Thermoanaerobaculia</taxon>
        <taxon>Thermoanaerobaculales</taxon>
        <taxon>Thermoanaerobaculaceae</taxon>
        <taxon>Thermoanaerobaculum</taxon>
    </lineage>
</organism>
<evidence type="ECO:0000256" key="9">
    <source>
        <dbReference type="SAM" id="Phobius"/>
    </source>
</evidence>
<dbReference type="SUPFAM" id="SSF53448">
    <property type="entry name" value="Nucleotide-diphospho-sugar transferases"/>
    <property type="match status" value="1"/>
</dbReference>
<evidence type="ECO:0000256" key="3">
    <source>
        <dbReference type="ARBA" id="ARBA00022676"/>
    </source>
</evidence>
<dbReference type="PANTHER" id="PTHR48090">
    <property type="entry name" value="UNDECAPRENYL-PHOSPHATE 4-DEOXY-4-FORMAMIDO-L-ARABINOSE TRANSFERASE-RELATED"/>
    <property type="match status" value="1"/>
</dbReference>
<reference evidence="11 12" key="1">
    <citation type="submission" date="2014-04" db="EMBL/GenBank/DDBJ databases">
        <title>The Genome Sequence of Thermoanaerobaculum aquaticum MP-01, The First Cultivated Group 23 Acidobacterium.</title>
        <authorList>
            <person name="Stamps B.W."/>
            <person name="Losey N.A."/>
            <person name="Lawson P.A."/>
            <person name="Stevenson B.S."/>
        </authorList>
    </citation>
    <scope>NUCLEOTIDE SEQUENCE [LARGE SCALE GENOMIC DNA]</scope>
    <source>
        <strain evidence="11 12">MP-01</strain>
    </source>
</reference>
<dbReference type="InterPro" id="IPR029044">
    <property type="entry name" value="Nucleotide-diphossugar_trans"/>
</dbReference>
<dbReference type="CDD" id="cd04187">
    <property type="entry name" value="DPM1_like_bac"/>
    <property type="match status" value="1"/>
</dbReference>
<evidence type="ECO:0000256" key="1">
    <source>
        <dbReference type="ARBA" id="ARBA00004651"/>
    </source>
</evidence>
<comment type="subcellular location">
    <subcellularLocation>
        <location evidence="1">Cell membrane</location>
        <topology evidence="1">Multi-pass membrane protein</topology>
    </subcellularLocation>
</comment>
<keyword evidence="2" id="KW-1003">Cell membrane</keyword>
<dbReference type="InterPro" id="IPR050256">
    <property type="entry name" value="Glycosyltransferase_2"/>
</dbReference>
<gene>
    <name evidence="11" type="ORF">EG19_03190</name>
</gene>
<dbReference type="EMBL" id="JMFG01000018">
    <property type="protein sequence ID" value="KDA53733.1"/>
    <property type="molecule type" value="Genomic_DNA"/>
</dbReference>
<comment type="caution">
    <text evidence="11">The sequence shown here is derived from an EMBL/GenBank/DDBJ whole genome shotgun (WGS) entry which is preliminary data.</text>
</comment>
<evidence type="ECO:0000259" key="10">
    <source>
        <dbReference type="Pfam" id="PF00535"/>
    </source>
</evidence>
<evidence type="ECO:0000256" key="6">
    <source>
        <dbReference type="ARBA" id="ARBA00022989"/>
    </source>
</evidence>
<keyword evidence="7 9" id="KW-0472">Membrane</keyword>